<feature type="domain" description="BHLH" evidence="1">
    <location>
        <begin position="6"/>
        <end position="54"/>
    </location>
</feature>
<dbReference type="SMART" id="SM00353">
    <property type="entry name" value="HLH"/>
    <property type="match status" value="1"/>
</dbReference>
<dbReference type="Pfam" id="PF00010">
    <property type="entry name" value="HLH"/>
    <property type="match status" value="1"/>
</dbReference>
<evidence type="ECO:0000259" key="1">
    <source>
        <dbReference type="PROSITE" id="PS50888"/>
    </source>
</evidence>
<dbReference type="GO" id="GO:0046983">
    <property type="term" value="F:protein dimerization activity"/>
    <property type="evidence" value="ECO:0007669"/>
    <property type="project" value="InterPro"/>
</dbReference>
<dbReference type="PANTHER" id="PTHR47787">
    <property type="entry name" value="CENTROMERE-BINDING PROTEIN 1"/>
    <property type="match status" value="1"/>
</dbReference>
<dbReference type="Gene3D" id="4.10.280.10">
    <property type="entry name" value="Helix-loop-helix DNA-binding domain"/>
    <property type="match status" value="1"/>
</dbReference>
<reference evidence="3" key="1">
    <citation type="submission" date="2016-05" db="EMBL/GenBank/DDBJ databases">
        <title>Comparative genomics of biotechnologically important yeasts.</title>
        <authorList>
            <consortium name="DOE Joint Genome Institute"/>
            <person name="Riley R."/>
            <person name="Haridas S."/>
            <person name="Wolfe K.H."/>
            <person name="Lopes M.R."/>
            <person name="Hittinger C.T."/>
            <person name="Goker M."/>
            <person name="Salamov A."/>
            <person name="Wisecaver J."/>
            <person name="Long T.M."/>
            <person name="Aerts A.L."/>
            <person name="Barry K."/>
            <person name="Choi C."/>
            <person name="Clum A."/>
            <person name="Coughlan A.Y."/>
            <person name="Deshpande S."/>
            <person name="Douglass A.P."/>
            <person name="Hanson S.J."/>
            <person name="Klenk H.-P."/>
            <person name="Labutti K."/>
            <person name="Lapidus A."/>
            <person name="Lindquist E."/>
            <person name="Lipzen A."/>
            <person name="Meier-Kolthoff J.P."/>
            <person name="Ohm R.A."/>
            <person name="Otillar R.P."/>
            <person name="Pangilinan J."/>
            <person name="Peng Y."/>
            <person name="Rokas A."/>
            <person name="Rosa C.A."/>
            <person name="Scheuner C."/>
            <person name="Sibirny A.A."/>
            <person name="Slot J.C."/>
            <person name="Stielow J.B."/>
            <person name="Sun H."/>
            <person name="Kurtzman C.P."/>
            <person name="Blackwell M."/>
            <person name="Grigoriev I.V."/>
            <person name="Jeffries T.W."/>
        </authorList>
    </citation>
    <scope>NUCLEOTIDE SEQUENCE [LARGE SCALE GENOMIC DNA]</scope>
    <source>
        <strain evidence="3">DSM 1968</strain>
    </source>
</reference>
<evidence type="ECO:0000313" key="2">
    <source>
        <dbReference type="EMBL" id="ODV64396.1"/>
    </source>
</evidence>
<organism evidence="2 3">
    <name type="scientific">Ascoidea rubescens DSM 1968</name>
    <dbReference type="NCBI Taxonomy" id="1344418"/>
    <lineage>
        <taxon>Eukaryota</taxon>
        <taxon>Fungi</taxon>
        <taxon>Dikarya</taxon>
        <taxon>Ascomycota</taxon>
        <taxon>Saccharomycotina</taxon>
        <taxon>Saccharomycetes</taxon>
        <taxon>Ascoideaceae</taxon>
        <taxon>Ascoidea</taxon>
    </lineage>
</organism>
<dbReference type="RefSeq" id="XP_020050703.1">
    <property type="nucleotide sequence ID" value="XM_020190053.1"/>
</dbReference>
<dbReference type="Proteomes" id="UP000095038">
    <property type="component" value="Unassembled WGS sequence"/>
</dbReference>
<evidence type="ECO:0000313" key="3">
    <source>
        <dbReference type="Proteomes" id="UP000095038"/>
    </source>
</evidence>
<dbReference type="PANTHER" id="PTHR47787:SF1">
    <property type="entry name" value="CENTROMERE-BINDING PROTEIN 1"/>
    <property type="match status" value="1"/>
</dbReference>
<sequence>NEIQRIKRLTHKEVERRRRENINAGLMELASLLPTQEPNKTQILRKAVEYIRRLKENETNNVEKWTLEKLLTDQAVAELGSSNDKLKIELEKTYRELESYKKL</sequence>
<dbReference type="PROSITE" id="PS50888">
    <property type="entry name" value="BHLH"/>
    <property type="match status" value="1"/>
</dbReference>
<dbReference type="GO" id="GO:0003700">
    <property type="term" value="F:DNA-binding transcription factor activity"/>
    <property type="evidence" value="ECO:0007669"/>
    <property type="project" value="TreeGrafter"/>
</dbReference>
<dbReference type="InterPro" id="IPR036638">
    <property type="entry name" value="HLH_DNA-bd_sf"/>
</dbReference>
<feature type="non-terminal residue" evidence="2">
    <location>
        <position position="103"/>
    </location>
</feature>
<protein>
    <submittedName>
        <fullName evidence="2">Centromere-binding kinetochore protein</fullName>
    </submittedName>
</protein>
<dbReference type="GO" id="GO:0005634">
    <property type="term" value="C:nucleus"/>
    <property type="evidence" value="ECO:0007669"/>
    <property type="project" value="TreeGrafter"/>
</dbReference>
<accession>A0A1D2VS16</accession>
<dbReference type="SUPFAM" id="SSF47459">
    <property type="entry name" value="HLH, helix-loop-helix DNA-binding domain"/>
    <property type="match status" value="1"/>
</dbReference>
<name>A0A1D2VS16_9ASCO</name>
<dbReference type="InterPro" id="IPR011598">
    <property type="entry name" value="bHLH_dom"/>
</dbReference>
<proteinExistence type="predicted"/>
<dbReference type="AlphaFoldDB" id="A0A1D2VS16"/>
<dbReference type="InParanoid" id="A0A1D2VS16"/>
<feature type="non-terminal residue" evidence="2">
    <location>
        <position position="1"/>
    </location>
</feature>
<gene>
    <name evidence="2" type="ORF">ASCRUDRAFT_28526</name>
</gene>
<dbReference type="STRING" id="1344418.A0A1D2VS16"/>
<dbReference type="OrthoDB" id="71302at2759"/>
<keyword evidence="3" id="KW-1185">Reference proteome</keyword>
<dbReference type="GeneID" id="30963689"/>
<dbReference type="EMBL" id="KV454475">
    <property type="protein sequence ID" value="ODV64396.1"/>
    <property type="molecule type" value="Genomic_DNA"/>
</dbReference>